<reference evidence="3 4" key="1">
    <citation type="submission" date="2019-03" db="EMBL/GenBank/DDBJ databases">
        <title>Single cell metagenomics reveals metabolic interactions within the superorganism composed of flagellate Streblomastix strix and complex community of Bacteroidetes bacteria on its surface.</title>
        <authorList>
            <person name="Treitli S.C."/>
            <person name="Kolisko M."/>
            <person name="Husnik F."/>
            <person name="Keeling P."/>
            <person name="Hampl V."/>
        </authorList>
    </citation>
    <scope>NUCLEOTIDE SEQUENCE [LARGE SCALE GENOMIC DNA]</scope>
    <source>
        <strain evidence="3">ST1C</strain>
    </source>
</reference>
<feature type="non-terminal residue" evidence="3">
    <location>
        <position position="387"/>
    </location>
</feature>
<evidence type="ECO:0000256" key="1">
    <source>
        <dbReference type="SAM" id="MobiDB-lite"/>
    </source>
</evidence>
<sequence length="387" mass="43789">MKLTDSTFIQPLCIGNMIYLNKTKNTVSGCQFVGYNGSFIIPGQDDADQQMEESGNQICSGNIGYFSTSQYALVYVNDGDSLIENTLFENTGIGAIKIEDADAKLESVQFNEKNSQDEGNELMIACLGDSNLKIINPVVNGKSEQECISSASQNSNRPLKFLLTGEKFISVMFAVKVVQMREKTDDEIKQEIKQFNISLNDDNLIKSTNDEVELQRDKRGYIIWPPDNASTVPFTIMPKVLGSQNAEFKMTDYSWLNSRVYIYGILASNDGVHFSGVDGNQGPDQEGIEIEVEVLEGEQFVNFIRFELAAWEAWLIPPVFVALLTILISGIVYLIWKRYDKKKQKIAEFQRKEQIRQQLMDQALRQHQEQENAHHQDEAEFEQAVVT</sequence>
<evidence type="ECO:0000313" key="3">
    <source>
        <dbReference type="EMBL" id="KAA6368572.1"/>
    </source>
</evidence>
<keyword evidence="2" id="KW-0812">Transmembrane</keyword>
<keyword evidence="2" id="KW-1133">Transmembrane helix</keyword>
<feature type="compositionally biased region" description="Basic and acidic residues" evidence="1">
    <location>
        <begin position="366"/>
        <end position="378"/>
    </location>
</feature>
<evidence type="ECO:0000256" key="2">
    <source>
        <dbReference type="SAM" id="Phobius"/>
    </source>
</evidence>
<keyword evidence="2" id="KW-0472">Membrane</keyword>
<organism evidence="3 4">
    <name type="scientific">Streblomastix strix</name>
    <dbReference type="NCBI Taxonomy" id="222440"/>
    <lineage>
        <taxon>Eukaryota</taxon>
        <taxon>Metamonada</taxon>
        <taxon>Preaxostyla</taxon>
        <taxon>Oxymonadida</taxon>
        <taxon>Streblomastigidae</taxon>
        <taxon>Streblomastix</taxon>
    </lineage>
</organism>
<gene>
    <name evidence="3" type="ORF">EZS28_035901</name>
</gene>
<accession>A0A5J4UFG4</accession>
<evidence type="ECO:0008006" key="5">
    <source>
        <dbReference type="Google" id="ProtNLM"/>
    </source>
</evidence>
<comment type="caution">
    <text evidence="3">The sequence shown here is derived from an EMBL/GenBank/DDBJ whole genome shotgun (WGS) entry which is preliminary data.</text>
</comment>
<dbReference type="EMBL" id="SNRW01017216">
    <property type="protein sequence ID" value="KAA6368572.1"/>
    <property type="molecule type" value="Genomic_DNA"/>
</dbReference>
<proteinExistence type="predicted"/>
<feature type="transmembrane region" description="Helical" evidence="2">
    <location>
        <begin position="314"/>
        <end position="336"/>
    </location>
</feature>
<name>A0A5J4UFG4_9EUKA</name>
<dbReference type="AlphaFoldDB" id="A0A5J4UFG4"/>
<feature type="region of interest" description="Disordered" evidence="1">
    <location>
        <begin position="366"/>
        <end position="387"/>
    </location>
</feature>
<dbReference type="Proteomes" id="UP000324800">
    <property type="component" value="Unassembled WGS sequence"/>
</dbReference>
<protein>
    <recommendedName>
        <fullName evidence="5">Right handed beta helix domain-containing protein</fullName>
    </recommendedName>
</protein>
<evidence type="ECO:0000313" key="4">
    <source>
        <dbReference type="Proteomes" id="UP000324800"/>
    </source>
</evidence>